<proteinExistence type="predicted"/>
<sequence length="25" mass="2889">MSCSFLHPADSKNPKLRQWLCKAEV</sequence>
<keyword evidence="2" id="KW-1185">Reference proteome</keyword>
<reference evidence="1 2" key="1">
    <citation type="journal article" date="2018" name="Front. Plant Sci.">
        <title>Red Clover (Trifolium pratense) and Zigzag Clover (T. medium) - A Picture of Genomic Similarities and Differences.</title>
        <authorList>
            <person name="Dluhosova J."/>
            <person name="Istvanek J."/>
            <person name="Nedelnik J."/>
            <person name="Repkova J."/>
        </authorList>
    </citation>
    <scope>NUCLEOTIDE SEQUENCE [LARGE SCALE GENOMIC DNA]</scope>
    <source>
        <strain evidence="2">cv. 10/8</strain>
        <tissue evidence="1">Leaf</tissue>
    </source>
</reference>
<dbReference type="Proteomes" id="UP000265520">
    <property type="component" value="Unassembled WGS sequence"/>
</dbReference>
<evidence type="ECO:0000313" key="1">
    <source>
        <dbReference type="EMBL" id="MCI33578.1"/>
    </source>
</evidence>
<evidence type="ECO:0000313" key="2">
    <source>
        <dbReference type="Proteomes" id="UP000265520"/>
    </source>
</evidence>
<dbReference type="AlphaFoldDB" id="A0A392RAB0"/>
<name>A0A392RAB0_9FABA</name>
<comment type="caution">
    <text evidence="1">The sequence shown here is derived from an EMBL/GenBank/DDBJ whole genome shotgun (WGS) entry which is preliminary data.</text>
</comment>
<organism evidence="1 2">
    <name type="scientific">Trifolium medium</name>
    <dbReference type="NCBI Taxonomy" id="97028"/>
    <lineage>
        <taxon>Eukaryota</taxon>
        <taxon>Viridiplantae</taxon>
        <taxon>Streptophyta</taxon>
        <taxon>Embryophyta</taxon>
        <taxon>Tracheophyta</taxon>
        <taxon>Spermatophyta</taxon>
        <taxon>Magnoliopsida</taxon>
        <taxon>eudicotyledons</taxon>
        <taxon>Gunneridae</taxon>
        <taxon>Pentapetalae</taxon>
        <taxon>rosids</taxon>
        <taxon>fabids</taxon>
        <taxon>Fabales</taxon>
        <taxon>Fabaceae</taxon>
        <taxon>Papilionoideae</taxon>
        <taxon>50 kb inversion clade</taxon>
        <taxon>NPAAA clade</taxon>
        <taxon>Hologalegina</taxon>
        <taxon>IRL clade</taxon>
        <taxon>Trifolieae</taxon>
        <taxon>Trifolium</taxon>
    </lineage>
</organism>
<feature type="non-terminal residue" evidence="1">
    <location>
        <position position="25"/>
    </location>
</feature>
<accession>A0A392RAB0</accession>
<protein>
    <submittedName>
        <fullName evidence="1">Uncharacterized protein</fullName>
    </submittedName>
</protein>
<dbReference type="EMBL" id="LXQA010205562">
    <property type="protein sequence ID" value="MCI33578.1"/>
    <property type="molecule type" value="Genomic_DNA"/>
</dbReference>